<sequence length="353" mass="38369">MNTGSTLRLLETFLIGILGGFLFHLANLPLPWVLGSLTFVMLWQGFTNRKAYWPSFVKNSGLIVLGMYFGMYFTLQTFSTIGPYFLSYIVLTVCLIGASIFISTVITRWINVDQITSVFGSIPGGLTEMVIASESLEARSSLVVIFQTVRLITVLFVVPTSIIFYFSQTDSPAVALSYSEGFVFAGWGYAWFVIPILAGLFFQNKIPAGIVIGPLAITALLNISVVELATVPPILLLLAQTVVGIGLGKNISFSDLRMGGKYSLIYFGVSICLILISFALGIVLAQFTSLDLATSILSFAPGGLIEMVLTASIVGADPAIVSAFQLVRILIIVMFVPPFLKWYFKKNVKQTAA</sequence>
<proteinExistence type="predicted"/>
<dbReference type="STRING" id="333138.LQ50_22845"/>
<reference evidence="2 3" key="1">
    <citation type="submission" date="2014-09" db="EMBL/GenBank/DDBJ databases">
        <title>Genome sequencing and annotation of Bacillus Okhensis strain Kh10-101T.</title>
        <authorList>
            <person name="Prakash J.S."/>
        </authorList>
    </citation>
    <scope>NUCLEOTIDE SEQUENCE [LARGE SCALE GENOMIC DNA]</scope>
    <source>
        <strain evidence="3">Kh10-101T</strain>
    </source>
</reference>
<dbReference type="GO" id="GO:0010468">
    <property type="term" value="P:regulation of gene expression"/>
    <property type="evidence" value="ECO:0007669"/>
    <property type="project" value="InterPro"/>
</dbReference>
<keyword evidence="1" id="KW-0472">Membrane</keyword>
<feature type="transmembrane region" description="Helical" evidence="1">
    <location>
        <begin position="181"/>
        <end position="202"/>
    </location>
</feature>
<dbReference type="InterPro" id="IPR017516">
    <property type="entry name" value="AbrB_dup"/>
</dbReference>
<dbReference type="PANTHER" id="PTHR38457">
    <property type="entry name" value="REGULATOR ABRB-RELATED"/>
    <property type="match status" value="1"/>
</dbReference>
<dbReference type="InterPro" id="IPR007820">
    <property type="entry name" value="AbrB_fam"/>
</dbReference>
<feature type="transmembrane region" description="Helical" evidence="1">
    <location>
        <begin position="142"/>
        <end position="166"/>
    </location>
</feature>
<evidence type="ECO:0000256" key="1">
    <source>
        <dbReference type="SAM" id="Phobius"/>
    </source>
</evidence>
<name>A0A0B0IBE3_9BACI</name>
<feature type="transmembrane region" description="Helical" evidence="1">
    <location>
        <begin position="85"/>
        <end position="106"/>
    </location>
</feature>
<comment type="caution">
    <text evidence="2">The sequence shown here is derived from an EMBL/GenBank/DDBJ whole genome shotgun (WGS) entry which is preliminary data.</text>
</comment>
<dbReference type="GO" id="GO:0016020">
    <property type="term" value="C:membrane"/>
    <property type="evidence" value="ECO:0007669"/>
    <property type="project" value="InterPro"/>
</dbReference>
<dbReference type="RefSeq" id="WP_034633371.1">
    <property type="nucleotide sequence ID" value="NZ_JRJU01000048.1"/>
</dbReference>
<organism evidence="2 3">
    <name type="scientific">Halalkalibacter okhensis</name>
    <dbReference type="NCBI Taxonomy" id="333138"/>
    <lineage>
        <taxon>Bacteria</taxon>
        <taxon>Bacillati</taxon>
        <taxon>Bacillota</taxon>
        <taxon>Bacilli</taxon>
        <taxon>Bacillales</taxon>
        <taxon>Bacillaceae</taxon>
        <taxon>Halalkalibacter</taxon>
    </lineage>
</organism>
<protein>
    <submittedName>
        <fullName evidence="2">Membrane protein</fullName>
    </submittedName>
</protein>
<dbReference type="EMBL" id="JRJU01000048">
    <property type="protein sequence ID" value="KHF38192.1"/>
    <property type="molecule type" value="Genomic_DNA"/>
</dbReference>
<feature type="transmembrane region" description="Helical" evidence="1">
    <location>
        <begin position="326"/>
        <end position="344"/>
    </location>
</feature>
<keyword evidence="3" id="KW-1185">Reference proteome</keyword>
<feature type="transmembrane region" description="Helical" evidence="1">
    <location>
        <begin position="293"/>
        <end position="314"/>
    </location>
</feature>
<dbReference type="AlphaFoldDB" id="A0A0B0IBE3"/>
<dbReference type="PANTHER" id="PTHR38457:SF1">
    <property type="entry name" value="REGULATOR ABRB-RELATED"/>
    <property type="match status" value="1"/>
</dbReference>
<keyword evidence="1" id="KW-0812">Transmembrane</keyword>
<dbReference type="eggNOG" id="COG3180">
    <property type="taxonomic scope" value="Bacteria"/>
</dbReference>
<dbReference type="NCBIfam" id="TIGR03082">
    <property type="entry name" value="Gneg_AbrB_dup"/>
    <property type="match status" value="2"/>
</dbReference>
<gene>
    <name evidence="2" type="ORF">LQ50_22845</name>
</gene>
<keyword evidence="1" id="KW-1133">Transmembrane helix</keyword>
<dbReference type="Proteomes" id="UP000030832">
    <property type="component" value="Unassembled WGS sequence"/>
</dbReference>
<dbReference type="PIRSF" id="PIRSF038991">
    <property type="entry name" value="Protein_AbrB"/>
    <property type="match status" value="1"/>
</dbReference>
<evidence type="ECO:0000313" key="3">
    <source>
        <dbReference type="Proteomes" id="UP000030832"/>
    </source>
</evidence>
<feature type="transmembrane region" description="Helical" evidence="1">
    <location>
        <begin position="12"/>
        <end position="43"/>
    </location>
</feature>
<evidence type="ECO:0000313" key="2">
    <source>
        <dbReference type="EMBL" id="KHF38192.1"/>
    </source>
</evidence>
<dbReference type="Pfam" id="PF05145">
    <property type="entry name" value="AbrB"/>
    <property type="match status" value="1"/>
</dbReference>
<accession>A0A0B0IBE3</accession>
<feature type="transmembrane region" description="Helical" evidence="1">
    <location>
        <begin position="209"/>
        <end position="228"/>
    </location>
</feature>
<feature type="transmembrane region" description="Helical" evidence="1">
    <location>
        <begin position="55"/>
        <end position="73"/>
    </location>
</feature>
<feature type="transmembrane region" description="Helical" evidence="1">
    <location>
        <begin position="264"/>
        <end position="287"/>
    </location>
</feature>
<dbReference type="OrthoDB" id="5460360at2"/>